<dbReference type="PANTHER" id="PTHR43434:SF1">
    <property type="entry name" value="PHOSPHOGLYCOLATE PHOSPHATASE"/>
    <property type="match status" value="1"/>
</dbReference>
<dbReference type="RefSeq" id="WP_249279956.1">
    <property type="nucleotide sequence ID" value="NZ_JACRSS010000001.1"/>
</dbReference>
<dbReference type="SUPFAM" id="SSF56784">
    <property type="entry name" value="HAD-like"/>
    <property type="match status" value="1"/>
</dbReference>
<dbReference type="InterPro" id="IPR036412">
    <property type="entry name" value="HAD-like_sf"/>
</dbReference>
<keyword evidence="2" id="KW-1185">Reference proteome</keyword>
<dbReference type="PANTHER" id="PTHR43434">
    <property type="entry name" value="PHOSPHOGLYCOLATE PHOSPHATASE"/>
    <property type="match status" value="1"/>
</dbReference>
<dbReference type="InterPro" id="IPR023214">
    <property type="entry name" value="HAD_sf"/>
</dbReference>
<reference evidence="1" key="1">
    <citation type="submission" date="2020-08" db="EMBL/GenBank/DDBJ databases">
        <title>Genome public.</title>
        <authorList>
            <person name="Liu C."/>
            <person name="Sun Q."/>
        </authorList>
    </citation>
    <scope>NUCLEOTIDE SEQUENCE</scope>
    <source>
        <strain evidence="1">NSJ-63</strain>
    </source>
</reference>
<dbReference type="InterPro" id="IPR041492">
    <property type="entry name" value="HAD_2"/>
</dbReference>
<dbReference type="SFLD" id="SFLDS00003">
    <property type="entry name" value="Haloacid_Dehalogenase"/>
    <property type="match status" value="1"/>
</dbReference>
<keyword evidence="1" id="KW-0378">Hydrolase</keyword>
<protein>
    <submittedName>
        <fullName evidence="1">HAD family hydrolase</fullName>
    </submittedName>
</protein>
<dbReference type="AlphaFoldDB" id="A0A926DJE0"/>
<dbReference type="Proteomes" id="UP000617951">
    <property type="component" value="Unassembled WGS sequence"/>
</dbReference>
<evidence type="ECO:0000313" key="1">
    <source>
        <dbReference type="EMBL" id="MBC8538185.1"/>
    </source>
</evidence>
<sequence>MPKIDSIIFDLDGTLWDASAGVLDAWNDLIQKEGLSMRISEKQMQGVMGLGIEDLAAKLFPGLEREERLALVERCYVAETEYLYDHGAILYPKLEETLRELAREYPLFVVSNCQKNYIEAFYHSHGLGGYFRDRECSGNTGLSKGKNIRLLADRNHLSHPIYVGDIRGDLRASEEAGIPFLYARYGYGDLTPEEYTYYVDAFGDLPACLRQITQS</sequence>
<dbReference type="SFLD" id="SFLDG01129">
    <property type="entry name" value="C1.5:_HAD__Beta-PGM__Phosphata"/>
    <property type="match status" value="1"/>
</dbReference>
<dbReference type="Pfam" id="PF13419">
    <property type="entry name" value="HAD_2"/>
    <property type="match status" value="1"/>
</dbReference>
<dbReference type="Gene3D" id="3.40.50.1000">
    <property type="entry name" value="HAD superfamily/HAD-like"/>
    <property type="match status" value="1"/>
</dbReference>
<dbReference type="InterPro" id="IPR050155">
    <property type="entry name" value="HAD-like_hydrolase_sf"/>
</dbReference>
<dbReference type="Gene3D" id="1.10.150.240">
    <property type="entry name" value="Putative phosphatase, domain 2"/>
    <property type="match status" value="1"/>
</dbReference>
<name>A0A926DJE0_9FIRM</name>
<gene>
    <name evidence="1" type="ORF">H8693_04475</name>
</gene>
<evidence type="ECO:0000313" key="2">
    <source>
        <dbReference type="Proteomes" id="UP000617951"/>
    </source>
</evidence>
<accession>A0A926DJE0</accession>
<comment type="caution">
    <text evidence="1">The sequence shown here is derived from an EMBL/GenBank/DDBJ whole genome shotgun (WGS) entry which is preliminary data.</text>
</comment>
<proteinExistence type="predicted"/>
<organism evidence="1 2">
    <name type="scientific">Guopingia tenuis</name>
    <dbReference type="NCBI Taxonomy" id="2763656"/>
    <lineage>
        <taxon>Bacteria</taxon>
        <taxon>Bacillati</taxon>
        <taxon>Bacillota</taxon>
        <taxon>Clostridia</taxon>
        <taxon>Christensenellales</taxon>
        <taxon>Christensenellaceae</taxon>
        <taxon>Guopingia</taxon>
    </lineage>
</organism>
<dbReference type="GO" id="GO:0006281">
    <property type="term" value="P:DNA repair"/>
    <property type="evidence" value="ECO:0007669"/>
    <property type="project" value="TreeGrafter"/>
</dbReference>
<dbReference type="GO" id="GO:0008967">
    <property type="term" value="F:phosphoglycolate phosphatase activity"/>
    <property type="evidence" value="ECO:0007669"/>
    <property type="project" value="TreeGrafter"/>
</dbReference>
<dbReference type="InterPro" id="IPR023198">
    <property type="entry name" value="PGP-like_dom2"/>
</dbReference>
<dbReference type="EMBL" id="JACRSS010000001">
    <property type="protein sequence ID" value="MBC8538185.1"/>
    <property type="molecule type" value="Genomic_DNA"/>
</dbReference>